<gene>
    <name evidence="2" type="ORF">PIB30_079048</name>
</gene>
<proteinExistence type="predicted"/>
<feature type="region of interest" description="Disordered" evidence="1">
    <location>
        <begin position="172"/>
        <end position="213"/>
    </location>
</feature>
<organism evidence="2 3">
    <name type="scientific">Stylosanthes scabra</name>
    <dbReference type="NCBI Taxonomy" id="79078"/>
    <lineage>
        <taxon>Eukaryota</taxon>
        <taxon>Viridiplantae</taxon>
        <taxon>Streptophyta</taxon>
        <taxon>Embryophyta</taxon>
        <taxon>Tracheophyta</taxon>
        <taxon>Spermatophyta</taxon>
        <taxon>Magnoliopsida</taxon>
        <taxon>eudicotyledons</taxon>
        <taxon>Gunneridae</taxon>
        <taxon>Pentapetalae</taxon>
        <taxon>rosids</taxon>
        <taxon>fabids</taxon>
        <taxon>Fabales</taxon>
        <taxon>Fabaceae</taxon>
        <taxon>Papilionoideae</taxon>
        <taxon>50 kb inversion clade</taxon>
        <taxon>dalbergioids sensu lato</taxon>
        <taxon>Dalbergieae</taxon>
        <taxon>Pterocarpus clade</taxon>
        <taxon>Stylosanthes</taxon>
    </lineage>
</organism>
<keyword evidence="3" id="KW-1185">Reference proteome</keyword>
<evidence type="ECO:0000313" key="3">
    <source>
        <dbReference type="Proteomes" id="UP001341840"/>
    </source>
</evidence>
<accession>A0ABU6SS90</accession>
<comment type="caution">
    <text evidence="2">The sequence shown here is derived from an EMBL/GenBank/DDBJ whole genome shotgun (WGS) entry which is preliminary data.</text>
</comment>
<dbReference type="Proteomes" id="UP001341840">
    <property type="component" value="Unassembled WGS sequence"/>
</dbReference>
<name>A0ABU6SS90_9FABA</name>
<feature type="region of interest" description="Disordered" evidence="1">
    <location>
        <begin position="112"/>
        <end position="144"/>
    </location>
</feature>
<dbReference type="EMBL" id="JASCZI010061524">
    <property type="protein sequence ID" value="MED6138920.1"/>
    <property type="molecule type" value="Genomic_DNA"/>
</dbReference>
<sequence length="290" mass="33367">MFGLTRIVRTSFQLSLILALRRWDTLKEGDASPPGLGPSRRASPTSQYYPLSPVSRLRSPPSLSKMVPPTQDLEGARPLRSWELIPPSMVWMYEGDEVEGNRAVEDIPTRVDDVKGSEEGHKEEVEEEEEADLEEDPSEEEMSAIPRAMDVDIDKDYLQYLEELRHHPDYSPVHSSLAFAQNPSDDARSPSSDAHNQPSFDLSGVWPPQVGPRFNRLRSERKWLKRERRTRKSRRKAWRPNSDAYAYAPRLMCVRIAKTWAEPPSWNWTLCVHTKTPYAYAPEAEFEAYK</sequence>
<evidence type="ECO:0000256" key="1">
    <source>
        <dbReference type="SAM" id="MobiDB-lite"/>
    </source>
</evidence>
<feature type="compositionally biased region" description="Acidic residues" evidence="1">
    <location>
        <begin position="125"/>
        <end position="142"/>
    </location>
</feature>
<feature type="region of interest" description="Disordered" evidence="1">
    <location>
        <begin position="28"/>
        <end position="73"/>
    </location>
</feature>
<evidence type="ECO:0000313" key="2">
    <source>
        <dbReference type="EMBL" id="MED6138920.1"/>
    </source>
</evidence>
<feature type="compositionally biased region" description="Low complexity" evidence="1">
    <location>
        <begin position="50"/>
        <end position="64"/>
    </location>
</feature>
<protein>
    <submittedName>
        <fullName evidence="2">Uncharacterized protein</fullName>
    </submittedName>
</protein>
<feature type="compositionally biased region" description="Basic and acidic residues" evidence="1">
    <location>
        <begin position="112"/>
        <end position="124"/>
    </location>
</feature>
<reference evidence="2 3" key="1">
    <citation type="journal article" date="2023" name="Plants (Basel)">
        <title>Bridging the Gap: Combining Genomics and Transcriptomics Approaches to Understand Stylosanthes scabra, an Orphan Legume from the Brazilian Caatinga.</title>
        <authorList>
            <person name="Ferreira-Neto J.R.C."/>
            <person name="da Silva M.D."/>
            <person name="Binneck E."/>
            <person name="de Melo N.F."/>
            <person name="da Silva R.H."/>
            <person name="de Melo A.L.T.M."/>
            <person name="Pandolfi V."/>
            <person name="Bustamante F.O."/>
            <person name="Brasileiro-Vidal A.C."/>
            <person name="Benko-Iseppon A.M."/>
        </authorList>
    </citation>
    <scope>NUCLEOTIDE SEQUENCE [LARGE SCALE GENOMIC DNA]</scope>
    <source>
        <tissue evidence="2">Leaves</tissue>
    </source>
</reference>